<feature type="coiled-coil region" evidence="1">
    <location>
        <begin position="120"/>
        <end position="147"/>
    </location>
</feature>
<accession>A0ABT2TEK0</accession>
<gene>
    <name evidence="3" type="ORF">OCV51_13800</name>
</gene>
<keyword evidence="2" id="KW-1133">Transmembrane helix</keyword>
<dbReference type="Proteomes" id="UP001652394">
    <property type="component" value="Unassembled WGS sequence"/>
</dbReference>
<evidence type="ECO:0000256" key="2">
    <source>
        <dbReference type="SAM" id="Phobius"/>
    </source>
</evidence>
<evidence type="ECO:0008006" key="5">
    <source>
        <dbReference type="Google" id="ProtNLM"/>
    </source>
</evidence>
<proteinExistence type="predicted"/>
<evidence type="ECO:0000313" key="3">
    <source>
        <dbReference type="EMBL" id="MCU6748715.1"/>
    </source>
</evidence>
<keyword evidence="2" id="KW-0472">Membrane</keyword>
<evidence type="ECO:0000256" key="1">
    <source>
        <dbReference type="SAM" id="Coils"/>
    </source>
</evidence>
<keyword evidence="1" id="KW-0175">Coiled coil</keyword>
<evidence type="ECO:0000313" key="4">
    <source>
        <dbReference type="Proteomes" id="UP001652394"/>
    </source>
</evidence>
<feature type="transmembrane region" description="Helical" evidence="2">
    <location>
        <begin position="66"/>
        <end position="99"/>
    </location>
</feature>
<sequence length="157" mass="18139">MERKTIKTDNNKIQFTKTSTTITPDDGFVNERKLGHIRHFGESNYIKGHARSVSFSTDDPRVTKPVLYITITIFIVIGLILLFTDAWFIGIVCLVMTFLTYRSNRQSIREKEIEYAKKGKDTTIDSLNEAKEILSELNEEIKGSFRESGEYIKEHKK</sequence>
<dbReference type="EMBL" id="JAOQJX010000031">
    <property type="protein sequence ID" value="MCU6748715.1"/>
    <property type="molecule type" value="Genomic_DNA"/>
</dbReference>
<protein>
    <recommendedName>
        <fullName evidence="5">QacE</fullName>
    </recommendedName>
</protein>
<keyword evidence="2" id="KW-0812">Transmembrane</keyword>
<keyword evidence="4" id="KW-1185">Reference proteome</keyword>
<dbReference type="RefSeq" id="WP_059066834.1">
    <property type="nucleotide sequence ID" value="NZ_JAOQJX010000031.1"/>
</dbReference>
<name>A0ABT2TEK0_9FIRM</name>
<organism evidence="3 4">
    <name type="scientific">Faecalicatena acetigenes</name>
    <dbReference type="NCBI Taxonomy" id="2981790"/>
    <lineage>
        <taxon>Bacteria</taxon>
        <taxon>Bacillati</taxon>
        <taxon>Bacillota</taxon>
        <taxon>Clostridia</taxon>
        <taxon>Lachnospirales</taxon>
        <taxon>Lachnospiraceae</taxon>
        <taxon>Faecalicatena</taxon>
    </lineage>
</organism>
<comment type="caution">
    <text evidence="3">The sequence shown here is derived from an EMBL/GenBank/DDBJ whole genome shotgun (WGS) entry which is preliminary data.</text>
</comment>
<reference evidence="3 4" key="1">
    <citation type="journal article" date="2021" name="ISME Commun">
        <title>Automated analysis of genomic sequences facilitates high-throughput and comprehensive description of bacteria.</title>
        <authorList>
            <person name="Hitch T.C.A."/>
        </authorList>
    </citation>
    <scope>NUCLEOTIDE SEQUENCE [LARGE SCALE GENOMIC DNA]</scope>
    <source>
        <strain evidence="3 4">H2_18</strain>
    </source>
</reference>